<dbReference type="InterPro" id="IPR032816">
    <property type="entry name" value="VTT_dom"/>
</dbReference>
<comment type="caution">
    <text evidence="10">The sequence shown here is derived from an EMBL/GenBank/DDBJ whole genome shotgun (WGS) entry which is preliminary data.</text>
</comment>
<keyword evidence="5 7" id="KW-1133">Transmembrane helix</keyword>
<feature type="compositionally biased region" description="Basic and acidic residues" evidence="8">
    <location>
        <begin position="205"/>
        <end position="215"/>
    </location>
</feature>
<feature type="transmembrane region" description="Helical" evidence="7">
    <location>
        <begin position="19"/>
        <end position="37"/>
    </location>
</feature>
<feature type="transmembrane region" description="Helical" evidence="7">
    <location>
        <begin position="57"/>
        <end position="78"/>
    </location>
</feature>
<accession>A0ABP5DHJ5</accession>
<feature type="compositionally biased region" description="Low complexity" evidence="8">
    <location>
        <begin position="241"/>
        <end position="251"/>
    </location>
</feature>
<feature type="transmembrane region" description="Helical" evidence="7">
    <location>
        <begin position="142"/>
        <end position="163"/>
    </location>
</feature>
<dbReference type="EMBL" id="BAAANN010000033">
    <property type="protein sequence ID" value="GAA1980450.1"/>
    <property type="molecule type" value="Genomic_DNA"/>
</dbReference>
<name>A0ABP5DHJ5_9PSEU</name>
<evidence type="ECO:0000256" key="3">
    <source>
        <dbReference type="ARBA" id="ARBA00022475"/>
    </source>
</evidence>
<organism evidence="10 11">
    <name type="scientific">Amycolatopsis minnesotensis</name>
    <dbReference type="NCBI Taxonomy" id="337894"/>
    <lineage>
        <taxon>Bacteria</taxon>
        <taxon>Bacillati</taxon>
        <taxon>Actinomycetota</taxon>
        <taxon>Actinomycetes</taxon>
        <taxon>Pseudonocardiales</taxon>
        <taxon>Pseudonocardiaceae</taxon>
        <taxon>Amycolatopsis</taxon>
    </lineage>
</organism>
<keyword evidence="6 7" id="KW-0472">Membrane</keyword>
<reference evidence="11" key="1">
    <citation type="journal article" date="2019" name="Int. J. Syst. Evol. Microbiol.">
        <title>The Global Catalogue of Microorganisms (GCM) 10K type strain sequencing project: providing services to taxonomists for standard genome sequencing and annotation.</title>
        <authorList>
            <consortium name="The Broad Institute Genomics Platform"/>
            <consortium name="The Broad Institute Genome Sequencing Center for Infectious Disease"/>
            <person name="Wu L."/>
            <person name="Ma J."/>
        </authorList>
    </citation>
    <scope>NUCLEOTIDE SEQUENCE [LARGE SCALE GENOMIC DNA]</scope>
    <source>
        <strain evidence="11">JCM 14545</strain>
    </source>
</reference>
<proteinExistence type="inferred from homology"/>
<dbReference type="Pfam" id="PF09335">
    <property type="entry name" value="VTT_dom"/>
    <property type="match status" value="1"/>
</dbReference>
<evidence type="ECO:0000256" key="8">
    <source>
        <dbReference type="SAM" id="MobiDB-lite"/>
    </source>
</evidence>
<feature type="region of interest" description="Disordered" evidence="8">
    <location>
        <begin position="204"/>
        <end position="273"/>
    </location>
</feature>
<dbReference type="PANTHER" id="PTHR30353">
    <property type="entry name" value="INNER MEMBRANE PROTEIN DEDA-RELATED"/>
    <property type="match status" value="1"/>
</dbReference>
<evidence type="ECO:0000256" key="4">
    <source>
        <dbReference type="ARBA" id="ARBA00022692"/>
    </source>
</evidence>
<evidence type="ECO:0000313" key="11">
    <source>
        <dbReference type="Proteomes" id="UP001501116"/>
    </source>
</evidence>
<dbReference type="Proteomes" id="UP001501116">
    <property type="component" value="Unassembled WGS sequence"/>
</dbReference>
<comment type="similarity">
    <text evidence="2 7">Belongs to the DedA family.</text>
</comment>
<feature type="transmembrane region" description="Helical" evidence="7">
    <location>
        <begin position="175"/>
        <end position="193"/>
    </location>
</feature>
<evidence type="ECO:0000256" key="2">
    <source>
        <dbReference type="ARBA" id="ARBA00010792"/>
    </source>
</evidence>
<keyword evidence="4 7" id="KW-0812">Transmembrane</keyword>
<keyword evidence="3 7" id="KW-1003">Cell membrane</keyword>
<protein>
    <recommendedName>
        <fullName evidence="9">VTT domain-containing protein</fullName>
    </recommendedName>
</protein>
<comment type="subcellular location">
    <subcellularLocation>
        <location evidence="1 7">Cell membrane</location>
        <topology evidence="1 7">Multi-pass membrane protein</topology>
    </subcellularLocation>
</comment>
<evidence type="ECO:0000256" key="6">
    <source>
        <dbReference type="ARBA" id="ARBA00023136"/>
    </source>
</evidence>
<evidence type="ECO:0000256" key="1">
    <source>
        <dbReference type="ARBA" id="ARBA00004651"/>
    </source>
</evidence>
<feature type="compositionally biased region" description="Basic and acidic residues" evidence="8">
    <location>
        <begin position="263"/>
        <end position="273"/>
    </location>
</feature>
<evidence type="ECO:0000256" key="5">
    <source>
        <dbReference type="ARBA" id="ARBA00022989"/>
    </source>
</evidence>
<dbReference type="InterPro" id="IPR032818">
    <property type="entry name" value="DedA-like"/>
</dbReference>
<dbReference type="PANTHER" id="PTHR30353:SF0">
    <property type="entry name" value="TRANSMEMBRANE PROTEIN"/>
    <property type="match status" value="1"/>
</dbReference>
<gene>
    <name evidence="10" type="ORF">GCM10009754_66280</name>
</gene>
<evidence type="ECO:0000259" key="9">
    <source>
        <dbReference type="Pfam" id="PF09335"/>
    </source>
</evidence>
<evidence type="ECO:0000313" key="10">
    <source>
        <dbReference type="EMBL" id="GAA1980450.1"/>
    </source>
</evidence>
<feature type="domain" description="VTT" evidence="9">
    <location>
        <begin position="38"/>
        <end position="162"/>
    </location>
</feature>
<keyword evidence="11" id="KW-1185">Reference proteome</keyword>
<sequence length="273" mass="29012">MELLNEVTGLLRSTLDSPWLWLALFLVAGLDALLPFMPSETAVVLVAVLLGQDPPRLALLAVVAAAGAFAGDCASYWIGRTAGERVLAGMRRGEKTRQRYDWAKARVDEHAPLLIVGARYLPGGRVASGLATGSLRFPWRRFWVYDLCGAGAWAVYSTVVGWVGGAGFADEPAKGLLLAGALALTMLAAFEGARRLRGWLRSRRGPRDVPRRDPNTPHGLPRGGDRSGAGRTGPDVSEVDGQQAGRPPGQGAFHGPRSGGAPGRRESEPRACS</sequence>
<evidence type="ECO:0000256" key="7">
    <source>
        <dbReference type="RuleBase" id="RU367016"/>
    </source>
</evidence>